<organism evidence="1 2">
    <name type="scientific">Erysipelothrix rhusiopathiae ATCC 19414</name>
    <dbReference type="NCBI Taxonomy" id="525280"/>
    <lineage>
        <taxon>Bacteria</taxon>
        <taxon>Bacillati</taxon>
        <taxon>Bacillota</taxon>
        <taxon>Erysipelotrichia</taxon>
        <taxon>Erysipelotrichales</taxon>
        <taxon>Erysipelotrichaceae</taxon>
        <taxon>Erysipelothrix</taxon>
    </lineage>
</organism>
<dbReference type="EMBL" id="ACLK02000002">
    <property type="protein sequence ID" value="EFY08845.1"/>
    <property type="molecule type" value="Genomic_DNA"/>
</dbReference>
<dbReference type="Proteomes" id="UP000003028">
    <property type="component" value="Unassembled WGS sequence"/>
</dbReference>
<evidence type="ECO:0000313" key="2">
    <source>
        <dbReference type="Proteomes" id="UP000003028"/>
    </source>
</evidence>
<comment type="caution">
    <text evidence="1">The sequence shown here is derived from an EMBL/GenBank/DDBJ whole genome shotgun (WGS) entry which is preliminary data.</text>
</comment>
<dbReference type="AlphaFoldDB" id="E7FVC5"/>
<evidence type="ECO:0000313" key="1">
    <source>
        <dbReference type="EMBL" id="EFY08845.1"/>
    </source>
</evidence>
<proteinExistence type="predicted"/>
<keyword evidence="2" id="KW-1185">Reference proteome</keyword>
<name>E7FVC5_ERYRH</name>
<reference evidence="1" key="1">
    <citation type="submission" date="2011-01" db="EMBL/GenBank/DDBJ databases">
        <authorList>
            <person name="Muzny D."/>
            <person name="Qin X."/>
            <person name="Buhay C."/>
            <person name="Dugan-Rocha S."/>
            <person name="Ding Y."/>
            <person name="Chen G."/>
            <person name="Hawes A."/>
            <person name="Holder M."/>
            <person name="Jhangiani S."/>
            <person name="Johnson A."/>
            <person name="Khan Z."/>
            <person name="Li Z."/>
            <person name="Liu W."/>
            <person name="Liu X."/>
            <person name="Perez L."/>
            <person name="Shen H."/>
            <person name="Wang Q."/>
            <person name="Watt J."/>
            <person name="Xi L."/>
            <person name="Xin Y."/>
            <person name="Zhou J."/>
            <person name="Deng J."/>
            <person name="Jiang H."/>
            <person name="Liu Y."/>
            <person name="Qu J."/>
            <person name="Song X.-Z."/>
            <person name="Zhang L."/>
            <person name="Villasana D."/>
            <person name="Johnson A."/>
            <person name="Liu J."/>
            <person name="Liyanage D."/>
            <person name="Lorensuhewa L."/>
            <person name="Robinson T."/>
            <person name="Song A."/>
            <person name="Song B.-B."/>
            <person name="Dinh H."/>
            <person name="Thornton R."/>
            <person name="Coyle M."/>
            <person name="Francisco L."/>
            <person name="Jackson L."/>
            <person name="Javaid M."/>
            <person name="Korchina V."/>
            <person name="Kovar C."/>
            <person name="Mata R."/>
            <person name="Mathew T."/>
            <person name="Ngo R."/>
            <person name="Nguyen L."/>
            <person name="Nguyen N."/>
            <person name="Okwuonu G."/>
            <person name="Ongeri F."/>
            <person name="Pham C."/>
            <person name="Simmons D."/>
            <person name="Wilczek-Boney K."/>
            <person name="Hale W."/>
            <person name="Jakkamsetti A."/>
            <person name="Pham P."/>
            <person name="Ruth R."/>
            <person name="San Lucas F."/>
            <person name="Warren J."/>
            <person name="Zhang J."/>
            <person name="Zhao Z."/>
            <person name="Zhou C."/>
            <person name="Zhu D."/>
            <person name="Lee S."/>
            <person name="Bess C."/>
            <person name="Blankenburg K."/>
            <person name="Forbes L."/>
            <person name="Fu Q."/>
            <person name="Gubbala S."/>
            <person name="Hirani K."/>
            <person name="Jayaseelan J.C."/>
            <person name="Lara F."/>
            <person name="Munidasa M."/>
            <person name="Palculict T."/>
            <person name="Patil S."/>
            <person name="Pu L.-L."/>
            <person name="Saada N."/>
            <person name="Tang L."/>
            <person name="Weissenberger G."/>
            <person name="Zhu Y."/>
            <person name="Hemphill L."/>
            <person name="Shang Y."/>
            <person name="Youmans B."/>
            <person name="Ayvaz T."/>
            <person name="Ross M."/>
            <person name="Santibanez J."/>
            <person name="Aqrawi P."/>
            <person name="Gross S."/>
            <person name="Joshi V."/>
            <person name="Fowler G."/>
            <person name="Nazareth L."/>
            <person name="Reid J."/>
            <person name="Worley K."/>
            <person name="Petrosino J."/>
            <person name="Highlander S."/>
            <person name="Gibbs R."/>
        </authorList>
    </citation>
    <scope>NUCLEOTIDE SEQUENCE [LARGE SCALE GENOMIC DNA]</scope>
    <source>
        <strain evidence="1">ATCC 19414</strain>
    </source>
</reference>
<gene>
    <name evidence="1" type="ORF">HMPREF0357_10952</name>
</gene>
<sequence>MFFMFNLYSIIPNAEFIHSLQLIESSKEHCVGQRSAFFALFE</sequence>
<protein>
    <submittedName>
        <fullName evidence="1">Uncharacterized protein</fullName>
    </submittedName>
</protein>
<accession>E7FVC5</accession>